<evidence type="ECO:0000313" key="6">
    <source>
        <dbReference type="EMBL" id="NWW92114.1"/>
    </source>
</evidence>
<feature type="compositionally biased region" description="Basic and acidic residues" evidence="4">
    <location>
        <begin position="1"/>
        <end position="12"/>
    </location>
</feature>
<dbReference type="InterPro" id="IPR000885">
    <property type="entry name" value="Fib_collagen_C"/>
</dbReference>
<name>A0A7K6S328_9AVES</name>
<dbReference type="PROSITE" id="PS51461">
    <property type="entry name" value="NC1_FIB"/>
    <property type="match status" value="1"/>
</dbReference>
<evidence type="ECO:0000256" key="3">
    <source>
        <dbReference type="ARBA" id="ARBA00023119"/>
    </source>
</evidence>
<feature type="region of interest" description="Disordered" evidence="4">
    <location>
        <begin position="1"/>
        <end position="22"/>
    </location>
</feature>
<gene>
    <name evidence="6" type="primary">Col11a1_1</name>
    <name evidence="6" type="ORF">RHYJUB_R15090</name>
</gene>
<dbReference type="GO" id="GO:0005576">
    <property type="term" value="C:extracellular region"/>
    <property type="evidence" value="ECO:0007669"/>
    <property type="project" value="UniProtKB-SubCell"/>
</dbReference>
<protein>
    <submittedName>
        <fullName evidence="6">COBA1 protein</fullName>
    </submittedName>
</protein>
<reference evidence="6 7" key="1">
    <citation type="submission" date="2019-09" db="EMBL/GenBank/DDBJ databases">
        <title>Bird 10,000 Genomes (B10K) Project - Family phase.</title>
        <authorList>
            <person name="Zhang G."/>
        </authorList>
    </citation>
    <scope>NUCLEOTIDE SEQUENCE [LARGE SCALE GENOMIC DNA]</scope>
    <source>
        <strain evidence="6">B10K-DU-029-58</strain>
        <tissue evidence="6">Muscle</tissue>
    </source>
</reference>
<proteinExistence type="predicted"/>
<evidence type="ECO:0000313" key="7">
    <source>
        <dbReference type="Proteomes" id="UP000570016"/>
    </source>
</evidence>
<comment type="subcellular location">
    <subcellularLocation>
        <location evidence="1">Secreted</location>
    </subcellularLocation>
</comment>
<dbReference type="AlphaFoldDB" id="A0A7K6S328"/>
<evidence type="ECO:0000256" key="4">
    <source>
        <dbReference type="SAM" id="MobiDB-lite"/>
    </source>
</evidence>
<dbReference type="EMBL" id="VZRY01004013">
    <property type="protein sequence ID" value="NWW92114.1"/>
    <property type="molecule type" value="Genomic_DNA"/>
</dbReference>
<dbReference type="OrthoDB" id="8939548at2759"/>
<dbReference type="GO" id="GO:0005201">
    <property type="term" value="F:extracellular matrix structural constituent"/>
    <property type="evidence" value="ECO:0007669"/>
    <property type="project" value="InterPro"/>
</dbReference>
<dbReference type="GO" id="GO:0005581">
    <property type="term" value="C:collagen trimer"/>
    <property type="evidence" value="ECO:0007669"/>
    <property type="project" value="UniProtKB-KW"/>
</dbReference>
<dbReference type="FunFam" id="2.60.120.1000:FF:000007">
    <property type="entry name" value="Collagen type V alpha 3 chain"/>
    <property type="match status" value="1"/>
</dbReference>
<organism evidence="6 7">
    <name type="scientific">Rhynochetos jubatus</name>
    <name type="common">kagu</name>
    <dbReference type="NCBI Taxonomy" id="54386"/>
    <lineage>
        <taxon>Eukaryota</taxon>
        <taxon>Metazoa</taxon>
        <taxon>Chordata</taxon>
        <taxon>Craniata</taxon>
        <taxon>Vertebrata</taxon>
        <taxon>Euteleostomi</taxon>
        <taxon>Archelosauria</taxon>
        <taxon>Archosauria</taxon>
        <taxon>Dinosauria</taxon>
        <taxon>Saurischia</taxon>
        <taxon>Theropoda</taxon>
        <taxon>Coelurosauria</taxon>
        <taxon>Aves</taxon>
        <taxon>Neognathae</taxon>
        <taxon>Neoaves</taxon>
        <taxon>Phaethontimorphae</taxon>
        <taxon>Eurypygiformes</taxon>
        <taxon>Rhynochetidae</taxon>
        <taxon>Rhynochetos</taxon>
    </lineage>
</organism>
<feature type="domain" description="Fibrillar collagen NC1" evidence="5">
    <location>
        <begin position="1"/>
        <end position="226"/>
    </location>
</feature>
<dbReference type="Proteomes" id="UP000570016">
    <property type="component" value="Unassembled WGS sequence"/>
</dbReference>
<dbReference type="SMART" id="SM00038">
    <property type="entry name" value="COLFI"/>
    <property type="match status" value="1"/>
</dbReference>
<sequence length="226" mass="24816">LNSLKQEIEGMRRPMGTRDNPARTCQDLQLSHPGLPDGEYWIDPNQGCARDSFKVHCNFTTGGETCVFPSKDIQEVSDAGGWGSQQTPSSSPPLTPLLLPQFSYTDSESQPLGVVQLAFLRLLSVSARQNFTYHCHRSAAWHSAASGDHRSALRFLAATEEELSYDTSPYVKAVTDGCAARKGSGRTVLEVNTPRPEQLPLLDVRVADFGEPDQRFGFEVGPVCFL</sequence>
<accession>A0A7K6S328</accession>
<feature type="non-terminal residue" evidence="6">
    <location>
        <position position="226"/>
    </location>
</feature>
<dbReference type="NCBIfam" id="NF040941">
    <property type="entry name" value="GGGWT_bact"/>
    <property type="match status" value="1"/>
</dbReference>
<feature type="non-terminal residue" evidence="6">
    <location>
        <position position="1"/>
    </location>
</feature>
<dbReference type="Pfam" id="PF01410">
    <property type="entry name" value="COLFI"/>
    <property type="match status" value="1"/>
</dbReference>
<comment type="caution">
    <text evidence="6">The sequence shown here is derived from an EMBL/GenBank/DDBJ whole genome shotgun (WGS) entry which is preliminary data.</text>
</comment>
<keyword evidence="7" id="KW-1185">Reference proteome</keyword>
<evidence type="ECO:0000259" key="5">
    <source>
        <dbReference type="PROSITE" id="PS51461"/>
    </source>
</evidence>
<dbReference type="Gene3D" id="2.60.120.1000">
    <property type="match status" value="1"/>
</dbReference>
<keyword evidence="3" id="KW-0176">Collagen</keyword>
<evidence type="ECO:0000256" key="2">
    <source>
        <dbReference type="ARBA" id="ARBA00022525"/>
    </source>
</evidence>
<keyword evidence="2" id="KW-0964">Secreted</keyword>
<evidence type="ECO:0000256" key="1">
    <source>
        <dbReference type="ARBA" id="ARBA00004613"/>
    </source>
</evidence>